<keyword evidence="1" id="KW-0805">Transcription regulation</keyword>
<name>A0A1X0DL41_9MYCO</name>
<dbReference type="InterPro" id="IPR020449">
    <property type="entry name" value="Tscrpt_reg_AraC-type_HTH"/>
</dbReference>
<dbReference type="InterPro" id="IPR009057">
    <property type="entry name" value="Homeodomain-like_sf"/>
</dbReference>
<evidence type="ECO:0000313" key="5">
    <source>
        <dbReference type="EMBL" id="ORA72859.1"/>
    </source>
</evidence>
<proteinExistence type="predicted"/>
<evidence type="ECO:0000259" key="4">
    <source>
        <dbReference type="PROSITE" id="PS01124"/>
    </source>
</evidence>
<dbReference type="AlphaFoldDB" id="A0A1X0DL41"/>
<dbReference type="PANTHER" id="PTHR47894:SF4">
    <property type="entry name" value="HTH-TYPE TRANSCRIPTIONAL REGULATOR GADX"/>
    <property type="match status" value="1"/>
</dbReference>
<reference evidence="5 6" key="1">
    <citation type="submission" date="2016-12" db="EMBL/GenBank/DDBJ databases">
        <title>The new phylogeny of genus Mycobacterium.</title>
        <authorList>
            <person name="Tortoli E."/>
            <person name="Trovato A."/>
            <person name="Cirillo D.M."/>
        </authorList>
    </citation>
    <scope>NUCLEOTIDE SEQUENCE [LARGE SCALE GENOMIC DNA]</scope>
    <source>
        <strain evidence="5 6">DSM 45130</strain>
    </source>
</reference>
<dbReference type="STRING" id="444597.BST26_03915"/>
<dbReference type="InterPro" id="IPR032687">
    <property type="entry name" value="AraC-type_N"/>
</dbReference>
<evidence type="ECO:0000256" key="2">
    <source>
        <dbReference type="ARBA" id="ARBA00023125"/>
    </source>
</evidence>
<dbReference type="GO" id="GO:0003700">
    <property type="term" value="F:DNA-binding transcription factor activity"/>
    <property type="evidence" value="ECO:0007669"/>
    <property type="project" value="InterPro"/>
</dbReference>
<keyword evidence="2" id="KW-0238">DNA-binding</keyword>
<comment type="caution">
    <text evidence="5">The sequence shown here is derived from an EMBL/GenBank/DDBJ whole genome shotgun (WGS) entry which is preliminary data.</text>
</comment>
<dbReference type="Pfam" id="PF12833">
    <property type="entry name" value="HTH_18"/>
    <property type="match status" value="1"/>
</dbReference>
<dbReference type="PRINTS" id="PR00032">
    <property type="entry name" value="HTHARAC"/>
</dbReference>
<accession>A0A1X0DL41</accession>
<sequence length="343" mass="37327">MHLVRGSSLTGFAPLVSTHGGDPDALLASAGIDPADAGNDDRFIPLRSAIAAVEDAATVLDVPDLGLQLAQHQSIDILGPVALAARTTATVAEAFTILDTYMSSHSPGIIARITDHADPALRRFEYDFLLQPSPPQSQAIELALGLTLQVLRLFLGAAYRPVAVHVPHPPLGTDSDYRGYFGCTAHFNDPIAGFTLRAKDLQRPLTHDPLAHRLAMHYLTEAHGQRTRDIADTVRSMVRQLLPTGELTAGLVAHQFGIHPKTLQRRLVAEGTTFPELVDQTRRELAHRLLVGTDLPVSHVSRQLGYAEHSVFTRACKRWFGVTPTAYRNRYHPGGGRLAFCMG</sequence>
<dbReference type="SMART" id="SM00342">
    <property type="entry name" value="HTH_ARAC"/>
    <property type="match status" value="1"/>
</dbReference>
<dbReference type="GO" id="GO:0005829">
    <property type="term" value="C:cytosol"/>
    <property type="evidence" value="ECO:0007669"/>
    <property type="project" value="TreeGrafter"/>
</dbReference>
<dbReference type="EMBL" id="MVHS01000006">
    <property type="protein sequence ID" value="ORA72859.1"/>
    <property type="molecule type" value="Genomic_DNA"/>
</dbReference>
<evidence type="ECO:0000256" key="3">
    <source>
        <dbReference type="ARBA" id="ARBA00023163"/>
    </source>
</evidence>
<protein>
    <submittedName>
        <fullName evidence="5">AraC family transcriptional regulator</fullName>
    </submittedName>
</protein>
<organism evidence="5 6">
    <name type="scientific">Mycolicibacterium insubricum</name>
    <dbReference type="NCBI Taxonomy" id="444597"/>
    <lineage>
        <taxon>Bacteria</taxon>
        <taxon>Bacillati</taxon>
        <taxon>Actinomycetota</taxon>
        <taxon>Actinomycetes</taxon>
        <taxon>Mycobacteriales</taxon>
        <taxon>Mycobacteriaceae</taxon>
        <taxon>Mycolicibacterium</taxon>
    </lineage>
</organism>
<dbReference type="InterPro" id="IPR018060">
    <property type="entry name" value="HTH_AraC"/>
</dbReference>
<evidence type="ECO:0000256" key="1">
    <source>
        <dbReference type="ARBA" id="ARBA00023015"/>
    </source>
</evidence>
<dbReference type="Proteomes" id="UP000192801">
    <property type="component" value="Unassembled WGS sequence"/>
</dbReference>
<dbReference type="Pfam" id="PF12625">
    <property type="entry name" value="Arabinose_bd"/>
    <property type="match status" value="1"/>
</dbReference>
<feature type="domain" description="HTH araC/xylS-type" evidence="4">
    <location>
        <begin position="232"/>
        <end position="330"/>
    </location>
</feature>
<gene>
    <name evidence="5" type="ORF">BST26_03915</name>
</gene>
<dbReference type="SUPFAM" id="SSF46689">
    <property type="entry name" value="Homeodomain-like"/>
    <property type="match status" value="1"/>
</dbReference>
<evidence type="ECO:0000313" key="6">
    <source>
        <dbReference type="Proteomes" id="UP000192801"/>
    </source>
</evidence>
<keyword evidence="6" id="KW-1185">Reference proteome</keyword>
<dbReference type="GO" id="GO:0000976">
    <property type="term" value="F:transcription cis-regulatory region binding"/>
    <property type="evidence" value="ECO:0007669"/>
    <property type="project" value="TreeGrafter"/>
</dbReference>
<dbReference type="PANTHER" id="PTHR47894">
    <property type="entry name" value="HTH-TYPE TRANSCRIPTIONAL REGULATOR GADX"/>
    <property type="match status" value="1"/>
</dbReference>
<dbReference type="PROSITE" id="PS01124">
    <property type="entry name" value="HTH_ARAC_FAMILY_2"/>
    <property type="match status" value="1"/>
</dbReference>
<dbReference type="Gene3D" id="1.10.10.60">
    <property type="entry name" value="Homeodomain-like"/>
    <property type="match status" value="1"/>
</dbReference>
<dbReference type="RefSeq" id="WP_052615985.1">
    <property type="nucleotide sequence ID" value="NZ_AP022618.1"/>
</dbReference>
<dbReference type="OrthoDB" id="5241536at2"/>
<keyword evidence="3" id="KW-0804">Transcription</keyword>